<evidence type="ECO:0000313" key="1">
    <source>
        <dbReference type="EMBL" id="KXN64846.1"/>
    </source>
</evidence>
<accession>A0A137NQ29</accession>
<evidence type="ECO:0008006" key="3">
    <source>
        <dbReference type="Google" id="ProtNLM"/>
    </source>
</evidence>
<protein>
    <recommendedName>
        <fullName evidence="3">F-box domain-containing protein</fullName>
    </recommendedName>
</protein>
<gene>
    <name evidence="1" type="ORF">CONCODRAFT_13814</name>
</gene>
<dbReference type="Proteomes" id="UP000070444">
    <property type="component" value="Unassembled WGS sequence"/>
</dbReference>
<keyword evidence="2" id="KW-1185">Reference proteome</keyword>
<dbReference type="InterPro" id="IPR032675">
    <property type="entry name" value="LRR_dom_sf"/>
</dbReference>
<dbReference type="EMBL" id="KQ965121">
    <property type="protein sequence ID" value="KXN64846.1"/>
    <property type="molecule type" value="Genomic_DNA"/>
</dbReference>
<dbReference type="AlphaFoldDB" id="A0A137NQ29"/>
<dbReference type="Gene3D" id="3.80.10.10">
    <property type="entry name" value="Ribonuclease Inhibitor"/>
    <property type="match status" value="1"/>
</dbReference>
<sequence>MDKYFKINWLNVIINKEFQSYLDSDSLKEISIVSKLTREKLKPLVFKNIELNLYRIRFDSNVISIANDNRHSDPKFDYTTLRDENNSNIKDSVNDFIVALNDIKKYTKSFCYSFNKYAGYYLYSLIDLLDHLITLKIYNCKIPYRAFADIGKVLPNLIWLELECVDLIKSTTDTISEKDIIFPPSLSDLKLSSIKVITTTLLSDPYEYLFNTNVYPTSREYLALPKILIPTLKRIDFRFKIRQNRGLENFLEINPSVESLLMRDYDLNIDSSLISVKHLDIDENYSFNNIDQAFRLSNINSLTLLTINFNYSEDTIKLIQLCPNVVNLSISFHGLTPDFQVMFDSYLALTLSKLHYLKTLF</sequence>
<organism evidence="1 2">
    <name type="scientific">Conidiobolus coronatus (strain ATCC 28846 / CBS 209.66 / NRRL 28638)</name>
    <name type="common">Delacroixia coronata</name>
    <dbReference type="NCBI Taxonomy" id="796925"/>
    <lineage>
        <taxon>Eukaryota</taxon>
        <taxon>Fungi</taxon>
        <taxon>Fungi incertae sedis</taxon>
        <taxon>Zoopagomycota</taxon>
        <taxon>Entomophthoromycotina</taxon>
        <taxon>Entomophthoromycetes</taxon>
        <taxon>Entomophthorales</taxon>
        <taxon>Ancylistaceae</taxon>
        <taxon>Conidiobolus</taxon>
    </lineage>
</organism>
<evidence type="ECO:0000313" key="2">
    <source>
        <dbReference type="Proteomes" id="UP000070444"/>
    </source>
</evidence>
<dbReference type="SUPFAM" id="SSF52047">
    <property type="entry name" value="RNI-like"/>
    <property type="match status" value="1"/>
</dbReference>
<reference evidence="1 2" key="1">
    <citation type="journal article" date="2015" name="Genome Biol. Evol.">
        <title>Phylogenomic analyses indicate that early fungi evolved digesting cell walls of algal ancestors of land plants.</title>
        <authorList>
            <person name="Chang Y."/>
            <person name="Wang S."/>
            <person name="Sekimoto S."/>
            <person name="Aerts A.L."/>
            <person name="Choi C."/>
            <person name="Clum A."/>
            <person name="LaButti K.M."/>
            <person name="Lindquist E.A."/>
            <person name="Yee Ngan C."/>
            <person name="Ohm R.A."/>
            <person name="Salamov A.A."/>
            <person name="Grigoriev I.V."/>
            <person name="Spatafora J.W."/>
            <person name="Berbee M.L."/>
        </authorList>
    </citation>
    <scope>NUCLEOTIDE SEQUENCE [LARGE SCALE GENOMIC DNA]</scope>
    <source>
        <strain evidence="1 2">NRRL 28638</strain>
    </source>
</reference>
<name>A0A137NQ29_CONC2</name>
<proteinExistence type="predicted"/>